<dbReference type="PANTHER" id="PTHR46018:SF2">
    <property type="entry name" value="ZINC PHOSPHODIESTERASE ELAC PROTEIN 1"/>
    <property type="match status" value="1"/>
</dbReference>
<dbReference type="EMBL" id="PDUD01000002">
    <property type="protein sequence ID" value="PHN08118.1"/>
    <property type="molecule type" value="Genomic_DNA"/>
</dbReference>
<protein>
    <submittedName>
        <fullName evidence="1">Peptidase</fullName>
    </submittedName>
</protein>
<evidence type="ECO:0000313" key="2">
    <source>
        <dbReference type="Proteomes" id="UP000223913"/>
    </source>
</evidence>
<dbReference type="AlphaFoldDB" id="A0A2D0NI68"/>
<dbReference type="RefSeq" id="WP_099148321.1">
    <property type="nucleotide sequence ID" value="NZ_PDUD01000002.1"/>
</dbReference>
<sequence>MLQSKIKSKEDEDICILVRPDNHPWNYLCDCGDAGGLTVKECQDTRAIFISHTHFDHFCNFDWILRHQLGIAREVIICGPPQIARQVQSRLQSYTWNLIDPEAICYQVREVTDGDRIKVFKLSPPLWELQAEADLTGPVIFADEQFSVEFTVLDHKIPSVAYLFREVDTVKIDMEASNFRAGKWVRVLKEAYEAEDGDRLLEVEGNRMRAAELFHLLFIKKGDTLGVIMDHGADAANHERIQGLFTDCHRVYIESFFQEEDRALAEAHRHSYSVASGKIMRQCRVAEAIPVHFSRKYEPADIERLKAEFEKAYLGD</sequence>
<reference evidence="1 2" key="1">
    <citation type="submission" date="2017-10" db="EMBL/GenBank/DDBJ databases">
        <title>The draft genome sequence of Lewinella nigricans NBRC 102662.</title>
        <authorList>
            <person name="Wang K."/>
        </authorList>
    </citation>
    <scope>NUCLEOTIDE SEQUENCE [LARGE SCALE GENOMIC DNA]</scope>
    <source>
        <strain evidence="1 2">NBRC 102662</strain>
    </source>
</reference>
<dbReference type="Proteomes" id="UP000223913">
    <property type="component" value="Unassembled WGS sequence"/>
</dbReference>
<dbReference type="OrthoDB" id="9800940at2"/>
<keyword evidence="2" id="KW-1185">Reference proteome</keyword>
<comment type="caution">
    <text evidence="1">The sequence shown here is derived from an EMBL/GenBank/DDBJ whole genome shotgun (WGS) entry which is preliminary data.</text>
</comment>
<evidence type="ECO:0000313" key="1">
    <source>
        <dbReference type="EMBL" id="PHN08118.1"/>
    </source>
</evidence>
<dbReference type="PANTHER" id="PTHR46018">
    <property type="entry name" value="ZINC PHOSPHODIESTERASE ELAC PROTEIN 1"/>
    <property type="match status" value="1"/>
</dbReference>
<name>A0A2D0NI68_FLAN2</name>
<proteinExistence type="predicted"/>
<gene>
    <name evidence="1" type="ORF">CRP01_02000</name>
</gene>
<dbReference type="InterPro" id="IPR036866">
    <property type="entry name" value="RibonucZ/Hydroxyglut_hydro"/>
</dbReference>
<dbReference type="SUPFAM" id="SSF56281">
    <property type="entry name" value="Metallo-hydrolase/oxidoreductase"/>
    <property type="match status" value="1"/>
</dbReference>
<organism evidence="1 2">
    <name type="scientific">Flavilitoribacter nigricans (strain ATCC 23147 / DSM 23189 / NBRC 102662 / NCIMB 1420 / SS-2)</name>
    <name type="common">Lewinella nigricans</name>
    <dbReference type="NCBI Taxonomy" id="1122177"/>
    <lineage>
        <taxon>Bacteria</taxon>
        <taxon>Pseudomonadati</taxon>
        <taxon>Bacteroidota</taxon>
        <taxon>Saprospiria</taxon>
        <taxon>Saprospirales</taxon>
        <taxon>Lewinellaceae</taxon>
        <taxon>Flavilitoribacter</taxon>
    </lineage>
</organism>
<dbReference type="Gene3D" id="3.60.15.10">
    <property type="entry name" value="Ribonuclease Z/Hydroxyacylglutathione hydrolase-like"/>
    <property type="match status" value="1"/>
</dbReference>
<accession>A0A2D0NI68</accession>
<dbReference type="GO" id="GO:0042781">
    <property type="term" value="F:3'-tRNA processing endoribonuclease activity"/>
    <property type="evidence" value="ECO:0007669"/>
    <property type="project" value="TreeGrafter"/>
</dbReference>